<evidence type="ECO:0000313" key="4">
    <source>
        <dbReference type="Proteomes" id="UP001139971"/>
    </source>
</evidence>
<dbReference type="Gene3D" id="3.90.1140.10">
    <property type="entry name" value="Cyclic phosphodiesterase"/>
    <property type="match status" value="1"/>
</dbReference>
<dbReference type="NCBIfam" id="TIGR02258">
    <property type="entry name" value="2_5_ligase"/>
    <property type="match status" value="1"/>
</dbReference>
<name>A0A9X3YPD1_9GAMM</name>
<comment type="caution">
    <text evidence="3">The sequence shown here is derived from an EMBL/GenBank/DDBJ whole genome shotgun (WGS) entry which is preliminary data.</text>
</comment>
<dbReference type="PANTHER" id="PTHR35561">
    <property type="entry name" value="RNA 2',3'-CYCLIC PHOSPHODIESTERASE"/>
    <property type="match status" value="1"/>
</dbReference>
<dbReference type="GO" id="GO:0008664">
    <property type="term" value="F:RNA 2',3'-cyclic 3'-phosphodiesterase activity"/>
    <property type="evidence" value="ECO:0007669"/>
    <property type="project" value="InterPro"/>
</dbReference>
<dbReference type="Pfam" id="PF13563">
    <property type="entry name" value="2_5_RNA_ligase2"/>
    <property type="match status" value="1"/>
</dbReference>
<organism evidence="3 4">
    <name type="scientific">Tahibacter soli</name>
    <dbReference type="NCBI Taxonomy" id="2983605"/>
    <lineage>
        <taxon>Bacteria</taxon>
        <taxon>Pseudomonadati</taxon>
        <taxon>Pseudomonadota</taxon>
        <taxon>Gammaproteobacteria</taxon>
        <taxon>Lysobacterales</taxon>
        <taxon>Rhodanobacteraceae</taxon>
        <taxon>Tahibacter</taxon>
    </lineage>
</organism>
<reference evidence="3" key="1">
    <citation type="submission" date="2023-02" db="EMBL/GenBank/DDBJ databases">
        <title>Tahibacter soli sp. nov. isolated from soil.</title>
        <authorList>
            <person name="Baek J.H."/>
            <person name="Lee J.K."/>
            <person name="Choi D.G."/>
            <person name="Jeon C.O."/>
        </authorList>
    </citation>
    <scope>NUCLEOTIDE SEQUENCE</scope>
    <source>
        <strain evidence="3">BL</strain>
    </source>
</reference>
<dbReference type="GO" id="GO:0004113">
    <property type="term" value="F:2',3'-cyclic-nucleotide 3'-phosphodiesterase activity"/>
    <property type="evidence" value="ECO:0007669"/>
    <property type="project" value="InterPro"/>
</dbReference>
<evidence type="ECO:0000256" key="2">
    <source>
        <dbReference type="SAM" id="MobiDB-lite"/>
    </source>
</evidence>
<dbReference type="PANTHER" id="PTHR35561:SF1">
    <property type="entry name" value="RNA 2',3'-CYCLIC PHOSPHODIESTERASE"/>
    <property type="match status" value="1"/>
</dbReference>
<dbReference type="Proteomes" id="UP001139971">
    <property type="component" value="Unassembled WGS sequence"/>
</dbReference>
<feature type="compositionally biased region" description="Basic and acidic residues" evidence="2">
    <location>
        <begin position="12"/>
        <end position="22"/>
    </location>
</feature>
<proteinExistence type="predicted"/>
<feature type="region of interest" description="Disordered" evidence="2">
    <location>
        <begin position="1"/>
        <end position="22"/>
    </location>
</feature>
<dbReference type="SUPFAM" id="SSF55144">
    <property type="entry name" value="LigT-like"/>
    <property type="match status" value="1"/>
</dbReference>
<dbReference type="RefSeq" id="WP_263544003.1">
    <property type="nucleotide sequence ID" value="NZ_JAOVZO020000018.1"/>
</dbReference>
<evidence type="ECO:0000313" key="3">
    <source>
        <dbReference type="EMBL" id="MDC8014438.1"/>
    </source>
</evidence>
<keyword evidence="1" id="KW-0378">Hydrolase</keyword>
<gene>
    <name evidence="3" type="primary">thpR</name>
    <name evidence="3" type="ORF">OD750_017985</name>
</gene>
<dbReference type="InterPro" id="IPR004175">
    <property type="entry name" value="RNA_CPDase"/>
</dbReference>
<dbReference type="EMBL" id="JAOVZO020000018">
    <property type="protein sequence ID" value="MDC8014438.1"/>
    <property type="molecule type" value="Genomic_DNA"/>
</dbReference>
<evidence type="ECO:0000256" key="1">
    <source>
        <dbReference type="ARBA" id="ARBA00022801"/>
    </source>
</evidence>
<accession>A0A9X3YPD1</accession>
<dbReference type="AlphaFoldDB" id="A0A9X3YPD1"/>
<protein>
    <submittedName>
        <fullName evidence="3">RNA 2',3'-cyclic phosphodiesterase</fullName>
    </submittedName>
</protein>
<dbReference type="InterPro" id="IPR009097">
    <property type="entry name" value="Cyclic_Pdiesterase"/>
</dbReference>
<sequence length="199" mass="22082">MSEQFSLAGFDRPPEPPKTPKTDRLFFALVPDADNAARIARAGEDLRRTHGLRGRVTAPERLHTTLLHLGDYAGFPDELARRAIEVAATLPPLAPFDVSFDRIMSFKRPRNQPFVLRGSDDVAGLKTLQQALETAARAARLISKKESFTPHVTLLYDDQGVAEQPIAQSVGWHANEFVLVHSLLGQTKHVVLERFALRG</sequence>
<keyword evidence="4" id="KW-1185">Reference proteome</keyword>